<dbReference type="GO" id="GO:0005634">
    <property type="term" value="C:nucleus"/>
    <property type="evidence" value="ECO:0007669"/>
    <property type="project" value="UniProtKB-SubCell"/>
</dbReference>
<dbReference type="SMART" id="SM00185">
    <property type="entry name" value="ARM"/>
    <property type="match status" value="4"/>
</dbReference>
<dbReference type="Gene3D" id="1.25.10.10">
    <property type="entry name" value="Leucine-rich Repeat Variant"/>
    <property type="match status" value="2"/>
</dbReference>
<comment type="subcellular location">
    <subcellularLocation>
        <location evidence="2">Cytoplasm</location>
    </subcellularLocation>
    <subcellularLocation>
        <location evidence="1">Nucleus</location>
    </subcellularLocation>
</comment>
<dbReference type="RefSeq" id="XP_060455523.1">
    <property type="nucleotide sequence ID" value="XM_060598761.1"/>
</dbReference>
<accession>A0AA48IIX4</accession>
<keyword evidence="5" id="KW-0539">Nucleus</keyword>
<proteinExistence type="predicted"/>
<keyword evidence="4" id="KW-0677">Repeat</keyword>
<dbReference type="GO" id="GO:0005737">
    <property type="term" value="C:cytoplasm"/>
    <property type="evidence" value="ECO:0007669"/>
    <property type="project" value="UniProtKB-SubCell"/>
</dbReference>
<dbReference type="EMBL" id="AP028214">
    <property type="protein sequence ID" value="BEI90258.1"/>
    <property type="molecule type" value="Genomic_DNA"/>
</dbReference>
<keyword evidence="7" id="KW-1185">Reference proteome</keyword>
<dbReference type="PANTHER" id="PTHR15651:SF7">
    <property type="entry name" value="ARMADILLO REPEAT-CONTAINING PROTEIN 8"/>
    <property type="match status" value="1"/>
</dbReference>
<evidence type="ECO:0000313" key="6">
    <source>
        <dbReference type="EMBL" id="BEI90258.1"/>
    </source>
</evidence>
<evidence type="ECO:0000256" key="1">
    <source>
        <dbReference type="ARBA" id="ARBA00004123"/>
    </source>
</evidence>
<reference evidence="6" key="1">
    <citation type="journal article" date="2023" name="BMC Genomics">
        <title>Chromosome-level genome assemblies of Cutaneotrichosporon spp. (Trichosporonales, Basidiomycota) reveal imbalanced evolution between nucleotide sequences and chromosome synteny.</title>
        <authorList>
            <person name="Kobayashi Y."/>
            <person name="Kayamori A."/>
            <person name="Aoki K."/>
            <person name="Shiwa Y."/>
            <person name="Matsutani M."/>
            <person name="Fujita N."/>
            <person name="Sugita T."/>
            <person name="Iwasaki W."/>
            <person name="Tanaka N."/>
            <person name="Takashima M."/>
        </authorList>
    </citation>
    <scope>NUCLEOTIDE SEQUENCE</scope>
    <source>
        <strain evidence="6">HIS019</strain>
    </source>
</reference>
<organism evidence="6 7">
    <name type="scientific">Cutaneotrichosporon cavernicola</name>
    <dbReference type="NCBI Taxonomy" id="279322"/>
    <lineage>
        <taxon>Eukaryota</taxon>
        <taxon>Fungi</taxon>
        <taxon>Dikarya</taxon>
        <taxon>Basidiomycota</taxon>
        <taxon>Agaricomycotina</taxon>
        <taxon>Tremellomycetes</taxon>
        <taxon>Trichosporonales</taxon>
        <taxon>Trichosporonaceae</taxon>
        <taxon>Cutaneotrichosporon</taxon>
    </lineage>
</organism>
<gene>
    <name evidence="6" type="ORF">CcaverHIS019_0303280</name>
</gene>
<dbReference type="PANTHER" id="PTHR15651">
    <property type="entry name" value="ARMADILLO REPEAT-CONTAINING PROTEIN 8"/>
    <property type="match status" value="1"/>
</dbReference>
<dbReference type="GeneID" id="85494128"/>
<evidence type="ECO:0008006" key="8">
    <source>
        <dbReference type="Google" id="ProtNLM"/>
    </source>
</evidence>
<dbReference type="InterPro" id="IPR038739">
    <property type="entry name" value="ARMC8/Vid28"/>
</dbReference>
<dbReference type="InterPro" id="IPR011989">
    <property type="entry name" value="ARM-like"/>
</dbReference>
<dbReference type="GO" id="GO:0034657">
    <property type="term" value="C:GID complex"/>
    <property type="evidence" value="ECO:0007669"/>
    <property type="project" value="TreeGrafter"/>
</dbReference>
<dbReference type="Proteomes" id="UP001233271">
    <property type="component" value="Chromosome 3"/>
</dbReference>
<dbReference type="GO" id="GO:0043161">
    <property type="term" value="P:proteasome-mediated ubiquitin-dependent protein catabolic process"/>
    <property type="evidence" value="ECO:0007669"/>
    <property type="project" value="TreeGrafter"/>
</dbReference>
<sequence length="780" mass="84597">MTTSATLQALTTASTDADRLRALKDLKNSVIGNTWKKVEHAGDDALLQYLLTLLKNAGDDSVCVSIVCETAVIFGALGAAGALTLRPLLAEGVPQRLFALVREIAPEQPGSARILAPVLRALRNILAATADTLWGHNWGVGAEQKVVGTGLVGDDVLHPARVRGSARAAAWRADANTALGLVFEPENRVALLALIDAQPEPNVLLPIYQLLARLTQRSSHREALELHGADGEEVPVSLVDHLLDTMVDWRSPGQWPNPKLLEAALDLLSALVKGQPRIATYVRQWSTGLDIAADDGITVPEVVTVLCELLETGPPGVRIAVAGCLTNILKADKGHHVRDRLGLNRTNNDLLNVIVKLLRTEAIEERVKLCFVLAALTSDDERLQKIAFDENCHTQLIAMLVEVDGDEERGELGHDAASRMREGALLALASLCFQYEPTRSAIADSPTSVLSLVRGALQHPSYGVRAAACQLARALSRTVAILRTSLVDSGVGEEVIETLKREVARRRAGGDDGPADGGFDMLPEQEVGERQFTVEVAATATICNLITDFSPLKSKIADPGGLELLAGLTTVPYEPLVENALWAFKNLSYHATQQLKDDIMTALGWDALRGLMSAPTPLNARVQALGILQNMLDKQTGSQLARTVESMGTEAFFLLMGDILRADDTEVRVAALFCLGSVALGNERLRRQIMERNELVEALSDALNARDPLICTPAIRALRHLIEKSEKSDGTRSWRPRQGVVDLLQPYELKTRLRELADNSANVTVRRDACNLLEILERAR</sequence>
<dbReference type="InterPro" id="IPR000225">
    <property type="entry name" value="Armadillo"/>
</dbReference>
<dbReference type="KEGG" id="ccac:CcaHIS019_0303280"/>
<evidence type="ECO:0000256" key="2">
    <source>
        <dbReference type="ARBA" id="ARBA00004496"/>
    </source>
</evidence>
<evidence type="ECO:0000256" key="5">
    <source>
        <dbReference type="ARBA" id="ARBA00023242"/>
    </source>
</evidence>
<name>A0AA48IIX4_9TREE</name>
<dbReference type="InterPro" id="IPR016024">
    <property type="entry name" value="ARM-type_fold"/>
</dbReference>
<dbReference type="AlphaFoldDB" id="A0AA48IIX4"/>
<evidence type="ECO:0000313" key="7">
    <source>
        <dbReference type="Proteomes" id="UP001233271"/>
    </source>
</evidence>
<keyword evidence="3" id="KW-0963">Cytoplasm</keyword>
<evidence type="ECO:0000256" key="4">
    <source>
        <dbReference type="ARBA" id="ARBA00022737"/>
    </source>
</evidence>
<dbReference type="SUPFAM" id="SSF48371">
    <property type="entry name" value="ARM repeat"/>
    <property type="match status" value="2"/>
</dbReference>
<protein>
    <recommendedName>
        <fullName evidence="8">Armadillo repeat-containing protein 8</fullName>
    </recommendedName>
</protein>
<evidence type="ECO:0000256" key="3">
    <source>
        <dbReference type="ARBA" id="ARBA00022490"/>
    </source>
</evidence>